<name>A0A318EAC9_9GAMM</name>
<comment type="subcellular location">
    <subcellularLocation>
        <location evidence="1">Cell membrane</location>
        <topology evidence="1">Multi-pass membrane protein</topology>
    </subcellularLocation>
</comment>
<dbReference type="InterPro" id="IPR002758">
    <property type="entry name" value="Cation_antiport_E"/>
</dbReference>
<keyword evidence="9" id="KW-1185">Reference proteome</keyword>
<evidence type="ECO:0000313" key="9">
    <source>
        <dbReference type="Proteomes" id="UP000248330"/>
    </source>
</evidence>
<comment type="similarity">
    <text evidence="2">Belongs to the CPA3 antiporters (TC 2.A.63) subunit E family.</text>
</comment>
<evidence type="ECO:0000256" key="2">
    <source>
        <dbReference type="ARBA" id="ARBA00006228"/>
    </source>
</evidence>
<dbReference type="PANTHER" id="PTHR34584:SF1">
    <property type="entry name" value="NA(+)_H(+) ANTIPORTER SUBUNIT E1"/>
    <property type="match status" value="1"/>
</dbReference>
<gene>
    <name evidence="8" type="ORF">C8D93_10762</name>
</gene>
<dbReference type="Pfam" id="PF01899">
    <property type="entry name" value="MNHE"/>
    <property type="match status" value="1"/>
</dbReference>
<proteinExistence type="inferred from homology"/>
<protein>
    <submittedName>
        <fullName evidence="8">Multisubunit sodium/proton antiporter MrpE subunit</fullName>
    </submittedName>
</protein>
<reference evidence="8 9" key="1">
    <citation type="submission" date="2018-04" db="EMBL/GenBank/DDBJ databases">
        <title>Genomic Encyclopedia of Type Strains, Phase IV (KMG-IV): sequencing the most valuable type-strain genomes for metagenomic binning, comparative biology and taxonomic classification.</title>
        <authorList>
            <person name="Goeker M."/>
        </authorList>
    </citation>
    <scope>NUCLEOTIDE SEQUENCE [LARGE SCALE GENOMIC DNA]</scope>
    <source>
        <strain evidence="8 9">DSM 104150</strain>
    </source>
</reference>
<evidence type="ECO:0000256" key="7">
    <source>
        <dbReference type="SAM" id="Phobius"/>
    </source>
</evidence>
<evidence type="ECO:0000256" key="6">
    <source>
        <dbReference type="ARBA" id="ARBA00023136"/>
    </source>
</evidence>
<dbReference type="PANTHER" id="PTHR34584">
    <property type="entry name" value="NA(+)/H(+) ANTIPORTER SUBUNIT E1"/>
    <property type="match status" value="1"/>
</dbReference>
<dbReference type="AlphaFoldDB" id="A0A318EAC9"/>
<evidence type="ECO:0000256" key="4">
    <source>
        <dbReference type="ARBA" id="ARBA00022692"/>
    </source>
</evidence>
<organism evidence="8 9">
    <name type="scientific">Sinimarinibacterium flocculans</name>
    <dbReference type="NCBI Taxonomy" id="985250"/>
    <lineage>
        <taxon>Bacteria</taxon>
        <taxon>Pseudomonadati</taxon>
        <taxon>Pseudomonadota</taxon>
        <taxon>Gammaproteobacteria</taxon>
        <taxon>Nevskiales</taxon>
        <taxon>Nevskiaceae</taxon>
        <taxon>Sinimarinibacterium</taxon>
    </lineage>
</organism>
<evidence type="ECO:0000256" key="5">
    <source>
        <dbReference type="ARBA" id="ARBA00022989"/>
    </source>
</evidence>
<keyword evidence="3" id="KW-1003">Cell membrane</keyword>
<dbReference type="GO" id="GO:0008324">
    <property type="term" value="F:monoatomic cation transmembrane transporter activity"/>
    <property type="evidence" value="ECO:0007669"/>
    <property type="project" value="InterPro"/>
</dbReference>
<evidence type="ECO:0000256" key="1">
    <source>
        <dbReference type="ARBA" id="ARBA00004651"/>
    </source>
</evidence>
<dbReference type="Proteomes" id="UP000248330">
    <property type="component" value="Unassembled WGS sequence"/>
</dbReference>
<evidence type="ECO:0000256" key="3">
    <source>
        <dbReference type="ARBA" id="ARBA00022475"/>
    </source>
</evidence>
<dbReference type="RefSeq" id="WP_170124022.1">
    <property type="nucleotide sequence ID" value="NZ_CAWNXA010000007.1"/>
</dbReference>
<keyword evidence="6 7" id="KW-0472">Membrane</keyword>
<sequence length="157" mass="17330">MTQLVNLTVMLAAFWLLLSGHYAPLFLGFGAFSVLLVAWLARRIDIADDEARTLKWLLRVPGYWLWLSLQVMQSAWTVARLIWTPGARIVPGLGKAGVSGMSDVERAAYANSITLTPGTLSITVDEQSIEIHALDADTLQAIEAGDMERRLRRAGLH</sequence>
<comment type="caution">
    <text evidence="8">The sequence shown here is derived from an EMBL/GenBank/DDBJ whole genome shotgun (WGS) entry which is preliminary data.</text>
</comment>
<dbReference type="GO" id="GO:0005886">
    <property type="term" value="C:plasma membrane"/>
    <property type="evidence" value="ECO:0007669"/>
    <property type="project" value="UniProtKB-SubCell"/>
</dbReference>
<accession>A0A318EAC9</accession>
<evidence type="ECO:0000313" key="8">
    <source>
        <dbReference type="EMBL" id="PXV66498.1"/>
    </source>
</evidence>
<dbReference type="EMBL" id="QICN01000007">
    <property type="protein sequence ID" value="PXV66498.1"/>
    <property type="molecule type" value="Genomic_DNA"/>
</dbReference>
<keyword evidence="5 7" id="KW-1133">Transmembrane helix</keyword>
<feature type="transmembrane region" description="Helical" evidence="7">
    <location>
        <begin position="12"/>
        <end position="41"/>
    </location>
</feature>
<keyword evidence="4 7" id="KW-0812">Transmembrane</keyword>